<dbReference type="EMBL" id="JACTNZ010000009">
    <property type="protein sequence ID" value="KAG5533650.1"/>
    <property type="molecule type" value="Genomic_DNA"/>
</dbReference>
<dbReference type="InterPro" id="IPR005735">
    <property type="entry name" value="Znf_LSD1"/>
</dbReference>
<dbReference type="Pfam" id="PF06943">
    <property type="entry name" value="zf-LSD1"/>
    <property type="match status" value="1"/>
</dbReference>
<dbReference type="SUPFAM" id="SSF52129">
    <property type="entry name" value="Caspase-like"/>
    <property type="match status" value="1"/>
</dbReference>
<dbReference type="GO" id="GO:0005737">
    <property type="term" value="C:cytoplasm"/>
    <property type="evidence" value="ECO:0007669"/>
    <property type="project" value="TreeGrafter"/>
</dbReference>
<dbReference type="FunFam" id="3.40.50.12660:FF:000001">
    <property type="entry name" value="Metacaspase-1"/>
    <property type="match status" value="1"/>
</dbReference>
<proteinExistence type="inferred from homology"/>
<dbReference type="NCBIfam" id="TIGR01053">
    <property type="entry name" value="LSD1"/>
    <property type="match status" value="1"/>
</dbReference>
<evidence type="ECO:0000259" key="3">
    <source>
        <dbReference type="Pfam" id="PF00656"/>
    </source>
</evidence>
<organism evidence="5 6">
    <name type="scientific">Rhododendron griersonianum</name>
    <dbReference type="NCBI Taxonomy" id="479676"/>
    <lineage>
        <taxon>Eukaryota</taxon>
        <taxon>Viridiplantae</taxon>
        <taxon>Streptophyta</taxon>
        <taxon>Embryophyta</taxon>
        <taxon>Tracheophyta</taxon>
        <taxon>Spermatophyta</taxon>
        <taxon>Magnoliopsida</taxon>
        <taxon>eudicotyledons</taxon>
        <taxon>Gunneridae</taxon>
        <taxon>Pentapetalae</taxon>
        <taxon>asterids</taxon>
        <taxon>Ericales</taxon>
        <taxon>Ericaceae</taxon>
        <taxon>Ericoideae</taxon>
        <taxon>Rhodoreae</taxon>
        <taxon>Rhododendron</taxon>
    </lineage>
</organism>
<name>A0AAV6J0A4_9ERIC</name>
<feature type="domain" description="Peptidase C14 caspase" evidence="3">
    <location>
        <begin position="82"/>
        <end position="355"/>
    </location>
</feature>
<comment type="similarity">
    <text evidence="1">Belongs to the peptidase C14B family.</text>
</comment>
<comment type="caution">
    <text evidence="5">The sequence shown here is derived from an EMBL/GenBank/DDBJ whole genome shotgun (WGS) entry which is preliminary data.</text>
</comment>
<reference evidence="5" key="1">
    <citation type="submission" date="2020-08" db="EMBL/GenBank/DDBJ databases">
        <title>Plant Genome Project.</title>
        <authorList>
            <person name="Zhang R.-G."/>
        </authorList>
    </citation>
    <scope>NUCLEOTIDE SEQUENCE</scope>
    <source>
        <strain evidence="5">WSP0</strain>
        <tissue evidence="5">Leaf</tissue>
    </source>
</reference>
<evidence type="ECO:0000259" key="4">
    <source>
        <dbReference type="Pfam" id="PF06943"/>
    </source>
</evidence>
<dbReference type="Gene3D" id="3.40.50.12660">
    <property type="match status" value="1"/>
</dbReference>
<gene>
    <name evidence="5" type="ORF">RHGRI_027735</name>
</gene>
<keyword evidence="6" id="KW-1185">Reference proteome</keyword>
<dbReference type="InterPro" id="IPR029030">
    <property type="entry name" value="Caspase-like_dom_sf"/>
</dbReference>
<feature type="domain" description="Zinc finger LSD1-type" evidence="4">
    <location>
        <begin position="7"/>
        <end position="31"/>
    </location>
</feature>
<protein>
    <submittedName>
        <fullName evidence="5">Uncharacterized protein</fullName>
    </submittedName>
</protein>
<dbReference type="PANTHER" id="PTHR48104">
    <property type="entry name" value="METACASPASE-4"/>
    <property type="match status" value="1"/>
</dbReference>
<dbReference type="InterPro" id="IPR050452">
    <property type="entry name" value="Metacaspase"/>
</dbReference>
<evidence type="ECO:0000256" key="1">
    <source>
        <dbReference type="ARBA" id="ARBA00009005"/>
    </source>
</evidence>
<dbReference type="Pfam" id="PF00656">
    <property type="entry name" value="Peptidase_C14"/>
    <property type="match status" value="1"/>
</dbReference>
<dbReference type="Proteomes" id="UP000823749">
    <property type="component" value="Chromosome 9"/>
</dbReference>
<dbReference type="PANTHER" id="PTHR48104:SF32">
    <property type="entry name" value="METACASPASE-1-LIKE"/>
    <property type="match status" value="1"/>
</dbReference>
<dbReference type="AlphaFoldDB" id="A0AAV6J0A4"/>
<evidence type="ECO:0000313" key="6">
    <source>
        <dbReference type="Proteomes" id="UP000823749"/>
    </source>
</evidence>
<evidence type="ECO:0000313" key="5">
    <source>
        <dbReference type="EMBL" id="KAG5533650.1"/>
    </source>
</evidence>
<dbReference type="GO" id="GO:0006508">
    <property type="term" value="P:proteolysis"/>
    <property type="evidence" value="ECO:0007669"/>
    <property type="project" value="InterPro"/>
</dbReference>
<dbReference type="InterPro" id="IPR011600">
    <property type="entry name" value="Pept_C14_caspase"/>
</dbReference>
<dbReference type="GO" id="GO:0004197">
    <property type="term" value="F:cysteine-type endopeptidase activity"/>
    <property type="evidence" value="ECO:0007669"/>
    <property type="project" value="InterPro"/>
</dbReference>
<feature type="region of interest" description="Disordered" evidence="2">
    <location>
        <begin position="38"/>
        <end position="80"/>
    </location>
</feature>
<accession>A0AAV6J0A4</accession>
<evidence type="ECO:0000256" key="2">
    <source>
        <dbReference type="SAM" id="MobiDB-lite"/>
    </source>
</evidence>
<feature type="compositionally biased region" description="Low complexity" evidence="2">
    <location>
        <begin position="59"/>
        <end position="72"/>
    </location>
</feature>
<sequence>MSMLVDCSNCRTPLQLPPGATSIRCALCHAVTQVADPRGIPPPSTPSRHHHHYPPPSPAAAAAAPSPYNHAPMGQPPSVHGRKRAVICGISYKYSRHELKGCVNDARCMKYLLINRFKFPESSIITLTEEETDPLKRPTKQNIRMAMYWLVQGCQPGDSLVFHYSGHGSQQRNYNGDEVDGFDETLCPLDFETQGMIVDDEINATIVRPLPHGVKLHAIIDACHSGTVLDLPFLCRMDRTGRYVWEDHRPRSGVWKGTSGGEVVSFSGCDDDQTSADTAALSKVTSTGAMTFSFIQAVERDQATTYGNMLTAMRSTIRNTDNGLGGGVVTSLLTMLLSGGSLGAGMRQEPQLTANERFDVHSKRFSL</sequence>